<dbReference type="PRINTS" id="PR01043">
    <property type="entry name" value="TRNASYNTHGLY"/>
</dbReference>
<keyword evidence="5 8" id="KW-0067">ATP-binding</keyword>
<evidence type="ECO:0000256" key="7">
    <source>
        <dbReference type="ARBA" id="ARBA00023146"/>
    </source>
</evidence>
<dbReference type="PANTHER" id="PTHR10745">
    <property type="entry name" value="GLYCYL-TRNA SYNTHETASE/DNA POLYMERASE SUBUNIT GAMMA-2"/>
    <property type="match status" value="1"/>
</dbReference>
<dbReference type="CDD" id="cd00858">
    <property type="entry name" value="GlyRS_anticodon"/>
    <property type="match status" value="1"/>
</dbReference>
<evidence type="ECO:0000256" key="1">
    <source>
        <dbReference type="ARBA" id="ARBA00008226"/>
    </source>
</evidence>
<comment type="subunit">
    <text evidence="8">Homodimer.</text>
</comment>
<comment type="caution">
    <text evidence="10">The sequence shown here is derived from an EMBL/GenBank/DDBJ whole genome shotgun (WGS) entry which is preliminary data.</text>
</comment>
<feature type="binding site" evidence="8">
    <location>
        <begin position="251"/>
        <end position="253"/>
    </location>
    <ligand>
        <name>ATP</name>
        <dbReference type="ChEBI" id="CHEBI:30616"/>
    </ligand>
</feature>
<dbReference type="NCBIfam" id="TIGR00389">
    <property type="entry name" value="glyS_dimeric"/>
    <property type="match status" value="1"/>
</dbReference>
<feature type="binding site" evidence="8">
    <location>
        <begin position="266"/>
        <end position="270"/>
    </location>
    <ligand>
        <name>substrate</name>
    </ligand>
</feature>
<feature type="domain" description="Aminoacyl-transfer RNA synthetases class-II family profile" evidence="9">
    <location>
        <begin position="199"/>
        <end position="448"/>
    </location>
</feature>
<feature type="binding site" evidence="8">
    <location>
        <begin position="413"/>
        <end position="416"/>
    </location>
    <ligand>
        <name>ATP</name>
        <dbReference type="ChEBI" id="CHEBI:30616"/>
    </ligand>
</feature>
<dbReference type="RefSeq" id="WP_320685399.1">
    <property type="nucleotide sequence ID" value="NZ_JAXBLV010000034.1"/>
</dbReference>
<evidence type="ECO:0000256" key="2">
    <source>
        <dbReference type="ARBA" id="ARBA00022490"/>
    </source>
</evidence>
<sequence>MAKKIEDMAKFAKFCKDMGFIFQSSEIYGGINGFWDYGPLGVELKRNIKEAWWQDMVRCPPPGPDGQEIRMVGLDCAIIMNPQVWVASGHVGGFSDPMVDCLKCKRRFRADKVQFACAVVDGAPHAVSVEADNATDAEPLLKEKIAKLDKKKSPIGKALKAAPQLEHHAAASIPASWPRPCPTDDCDGTLTEPRAFNLMFESHAGPIASDENKVYLRPETAQGIFANYKNVLDSSRLKLPFGIAQVGKAFRNEINPRNFTFRSREFEQMEIEFFCHPDESMKWYQYWRDLRKKWYSTLGIQSDNLVPREQGKEELAHYSIGTTDIEYLFPFSDEPQELEGVAHRGNFDLSAHAHRSGKDLKYFDEEGWNALLQTRLEPFKDDKAKREEEKKKLEKEEKARFQFVPHVIEPSAGADRFTLAVLCEAYSEDSVPDAKGGTETRIVMRFHPRLAPIKAAIFPLVNKDGMDEAAKELYRSLKPYFNVVYDQSGAIGRRYRRQDEAGTPFCITVDGDTMKDGTVTIRDRDTLKQERIPKERVREVIAQALAPV</sequence>
<feature type="binding site" evidence="8">
    <location>
        <position position="109"/>
    </location>
    <ligand>
        <name>substrate</name>
    </ligand>
</feature>
<reference evidence="11" key="1">
    <citation type="journal article" date="2023" name="Mar. Drugs">
        <title>Gemmata algarum, a Novel Planctomycete Isolated from an Algal Mat, Displays Antimicrobial Activity.</title>
        <authorList>
            <person name="Kumar G."/>
            <person name="Kallscheuer N."/>
            <person name="Kashif M."/>
            <person name="Ahamad S."/>
            <person name="Jagadeeshwari U."/>
            <person name="Pannikurungottu S."/>
            <person name="Haufschild T."/>
            <person name="Kabuu M."/>
            <person name="Sasikala C."/>
            <person name="Jogler C."/>
            <person name="Ramana C."/>
        </authorList>
    </citation>
    <scope>NUCLEOTIDE SEQUENCE [LARGE SCALE GENOMIC DNA]</scope>
    <source>
        <strain evidence="11">JC673</strain>
    </source>
</reference>
<dbReference type="InterPro" id="IPR045864">
    <property type="entry name" value="aa-tRNA-synth_II/BPL/LPL"/>
</dbReference>
<keyword evidence="6 8" id="KW-0648">Protein biosynthesis</keyword>
<dbReference type="Pfam" id="PF03129">
    <property type="entry name" value="HGTP_anticodon"/>
    <property type="match status" value="1"/>
</dbReference>
<evidence type="ECO:0000256" key="4">
    <source>
        <dbReference type="ARBA" id="ARBA00022741"/>
    </source>
</evidence>
<evidence type="ECO:0000313" key="11">
    <source>
        <dbReference type="Proteomes" id="UP001272242"/>
    </source>
</evidence>
<dbReference type="Gene3D" id="3.30.930.10">
    <property type="entry name" value="Bira Bifunctional Protein, Domain 2"/>
    <property type="match status" value="1"/>
</dbReference>
<proteinExistence type="inferred from homology"/>
<keyword evidence="3 8" id="KW-0436">Ligase</keyword>
<name>A0ABU5ETB1_9BACT</name>
<comment type="catalytic activity">
    <reaction evidence="8">
        <text>tRNA(Gly) + glycine + ATP = glycyl-tRNA(Gly) + AMP + diphosphate</text>
        <dbReference type="Rhea" id="RHEA:16013"/>
        <dbReference type="Rhea" id="RHEA-COMP:9664"/>
        <dbReference type="Rhea" id="RHEA-COMP:9683"/>
        <dbReference type="ChEBI" id="CHEBI:30616"/>
        <dbReference type="ChEBI" id="CHEBI:33019"/>
        <dbReference type="ChEBI" id="CHEBI:57305"/>
        <dbReference type="ChEBI" id="CHEBI:78442"/>
        <dbReference type="ChEBI" id="CHEBI:78522"/>
        <dbReference type="ChEBI" id="CHEBI:456215"/>
        <dbReference type="EC" id="6.1.1.14"/>
    </reaction>
</comment>
<keyword evidence="11" id="KW-1185">Reference proteome</keyword>
<organism evidence="10 11">
    <name type="scientific">Gemmata algarum</name>
    <dbReference type="NCBI Taxonomy" id="2975278"/>
    <lineage>
        <taxon>Bacteria</taxon>
        <taxon>Pseudomonadati</taxon>
        <taxon>Planctomycetota</taxon>
        <taxon>Planctomycetia</taxon>
        <taxon>Gemmatales</taxon>
        <taxon>Gemmataceae</taxon>
        <taxon>Gemmata</taxon>
    </lineage>
</organism>
<evidence type="ECO:0000256" key="8">
    <source>
        <dbReference type="HAMAP-Rule" id="MF_00253"/>
    </source>
</evidence>
<dbReference type="SUPFAM" id="SSF52954">
    <property type="entry name" value="Class II aaRS ABD-related"/>
    <property type="match status" value="1"/>
</dbReference>
<evidence type="ECO:0000313" key="10">
    <source>
        <dbReference type="EMBL" id="MDY3558489.1"/>
    </source>
</evidence>
<dbReference type="HAMAP" id="MF_00253_B">
    <property type="entry name" value="Gly_tRNA_synth_B"/>
    <property type="match status" value="1"/>
</dbReference>
<dbReference type="InterPro" id="IPR002314">
    <property type="entry name" value="aa-tRNA-synt_IIb"/>
</dbReference>
<accession>A0ABU5ETB1</accession>
<dbReference type="EC" id="6.1.1.14" evidence="8"/>
<dbReference type="EMBL" id="JAXBLV010000034">
    <property type="protein sequence ID" value="MDY3558489.1"/>
    <property type="molecule type" value="Genomic_DNA"/>
</dbReference>
<keyword evidence="4 8" id="KW-0547">Nucleotide-binding</keyword>
<dbReference type="InterPro" id="IPR004154">
    <property type="entry name" value="Anticodon-bd"/>
</dbReference>
<dbReference type="CDD" id="cd00774">
    <property type="entry name" value="GlyRS-like_core"/>
    <property type="match status" value="1"/>
</dbReference>
<comment type="similarity">
    <text evidence="1 8">Belongs to the class-II aminoacyl-tRNA synthetase family.</text>
</comment>
<feature type="binding site" evidence="8">
    <location>
        <position position="219"/>
    </location>
    <ligand>
        <name>substrate</name>
    </ligand>
</feature>
<dbReference type="PANTHER" id="PTHR10745:SF8">
    <property type="entry name" value="DNA POLYMERASE SUBUNIT GAMMA-2, MITOCHONDRIAL"/>
    <property type="match status" value="1"/>
</dbReference>
<dbReference type="InterPro" id="IPR027031">
    <property type="entry name" value="Gly-tRNA_synthase/POLG2"/>
</dbReference>
<dbReference type="InterPro" id="IPR033731">
    <property type="entry name" value="GlyRS-like_core"/>
</dbReference>
<dbReference type="SUPFAM" id="SSF55681">
    <property type="entry name" value="Class II aaRS and biotin synthetases"/>
    <property type="match status" value="1"/>
</dbReference>
<dbReference type="InterPro" id="IPR002315">
    <property type="entry name" value="tRNA-synt_gly"/>
</dbReference>
<keyword evidence="7 8" id="KW-0030">Aminoacyl-tRNA synthetase</keyword>
<keyword evidence="2 8" id="KW-0963">Cytoplasm</keyword>
<comment type="function">
    <text evidence="8">Catalyzes the attachment of glycine to tRNA(Gly).</text>
</comment>
<gene>
    <name evidence="8" type="primary">glyQS</name>
    <name evidence="10" type="ORF">R5W23_005607</name>
</gene>
<dbReference type="InterPro" id="IPR036621">
    <property type="entry name" value="Anticodon-bd_dom_sf"/>
</dbReference>
<dbReference type="PROSITE" id="PS50862">
    <property type="entry name" value="AA_TRNA_LIGASE_II"/>
    <property type="match status" value="1"/>
</dbReference>
<feature type="binding site" evidence="8">
    <location>
        <begin position="337"/>
        <end position="338"/>
    </location>
    <ligand>
        <name>ATP</name>
        <dbReference type="ChEBI" id="CHEBI:30616"/>
    </ligand>
</feature>
<dbReference type="InterPro" id="IPR006195">
    <property type="entry name" value="aa-tRNA-synth_II"/>
</dbReference>
<protein>
    <recommendedName>
        <fullName evidence="8">Glycine--tRNA ligase</fullName>
        <ecNumber evidence="8">6.1.1.14</ecNumber>
    </recommendedName>
    <alternativeName>
        <fullName evidence="8">Glycyl-tRNA synthetase</fullName>
        <shortName evidence="8">GlyRS</shortName>
    </alternativeName>
</protein>
<dbReference type="NCBIfam" id="NF003211">
    <property type="entry name" value="PRK04173.1"/>
    <property type="match status" value="1"/>
</dbReference>
<dbReference type="Pfam" id="PF00587">
    <property type="entry name" value="tRNA-synt_2b"/>
    <property type="match status" value="1"/>
</dbReference>
<evidence type="ECO:0000259" key="9">
    <source>
        <dbReference type="PROSITE" id="PS50862"/>
    </source>
</evidence>
<feature type="binding site" evidence="8">
    <location>
        <begin position="409"/>
        <end position="413"/>
    </location>
    <ligand>
        <name>substrate</name>
    </ligand>
</feature>
<evidence type="ECO:0000256" key="3">
    <source>
        <dbReference type="ARBA" id="ARBA00022598"/>
    </source>
</evidence>
<feature type="binding site" evidence="8">
    <location>
        <begin position="261"/>
        <end position="266"/>
    </location>
    <ligand>
        <name>ATP</name>
        <dbReference type="ChEBI" id="CHEBI:30616"/>
    </ligand>
</feature>
<dbReference type="Proteomes" id="UP001272242">
    <property type="component" value="Unassembled WGS sequence"/>
</dbReference>
<comment type="subcellular location">
    <subcellularLocation>
        <location evidence="8">Cytoplasm</location>
    </subcellularLocation>
</comment>
<dbReference type="InterPro" id="IPR022961">
    <property type="entry name" value="Gly_tRNA_ligase_bac"/>
</dbReference>
<evidence type="ECO:0000256" key="5">
    <source>
        <dbReference type="ARBA" id="ARBA00022840"/>
    </source>
</evidence>
<dbReference type="GO" id="GO:0004820">
    <property type="term" value="F:glycine-tRNA ligase activity"/>
    <property type="evidence" value="ECO:0007669"/>
    <property type="project" value="UniProtKB-EC"/>
</dbReference>
<dbReference type="Gene3D" id="3.40.50.800">
    <property type="entry name" value="Anticodon-binding domain"/>
    <property type="match status" value="1"/>
</dbReference>
<evidence type="ECO:0000256" key="6">
    <source>
        <dbReference type="ARBA" id="ARBA00022917"/>
    </source>
</evidence>